<dbReference type="Proteomes" id="UP000480684">
    <property type="component" value="Unassembled WGS sequence"/>
</dbReference>
<comment type="subcellular location">
    <subcellularLocation>
        <location evidence="2 11">Cytoplasm</location>
    </subcellularLocation>
</comment>
<evidence type="ECO:0000256" key="1">
    <source>
        <dbReference type="ARBA" id="ARBA00001585"/>
    </source>
</evidence>
<evidence type="ECO:0000256" key="13">
    <source>
        <dbReference type="RuleBase" id="RU003421"/>
    </source>
</evidence>
<dbReference type="PANTHER" id="PTHR43722:SF1">
    <property type="entry name" value="PROLINE IMINOPEPTIDASE"/>
    <property type="match status" value="1"/>
</dbReference>
<dbReference type="PIRSF" id="PIRSF006431">
    <property type="entry name" value="Pept_S33"/>
    <property type="match status" value="1"/>
</dbReference>
<evidence type="ECO:0000256" key="11">
    <source>
        <dbReference type="PIRNR" id="PIRNR006431"/>
    </source>
</evidence>
<keyword evidence="6 11" id="KW-0031">Aminopeptidase</keyword>
<evidence type="ECO:0000256" key="6">
    <source>
        <dbReference type="ARBA" id="ARBA00022438"/>
    </source>
</evidence>
<comment type="similarity">
    <text evidence="3 11 13">Belongs to the peptidase S33 family.</text>
</comment>
<dbReference type="SUPFAM" id="SSF53474">
    <property type="entry name" value="alpha/beta-Hydrolases"/>
    <property type="match status" value="1"/>
</dbReference>
<dbReference type="InterPro" id="IPR002410">
    <property type="entry name" value="Peptidase_S33"/>
</dbReference>
<dbReference type="InterPro" id="IPR029058">
    <property type="entry name" value="AB_hydrolase_fold"/>
</dbReference>
<dbReference type="AlphaFoldDB" id="A0A7C9QRD5"/>
<comment type="caution">
    <text evidence="15">The sequence shown here is derived from an EMBL/GenBank/DDBJ whole genome shotgun (WGS) entry which is preliminary data.</text>
</comment>
<dbReference type="Pfam" id="PF00561">
    <property type="entry name" value="Abhydrolase_1"/>
    <property type="match status" value="1"/>
</dbReference>
<evidence type="ECO:0000256" key="9">
    <source>
        <dbReference type="ARBA" id="ARBA00022801"/>
    </source>
</evidence>
<dbReference type="Gene3D" id="3.40.50.1820">
    <property type="entry name" value="alpha/beta hydrolase"/>
    <property type="match status" value="1"/>
</dbReference>
<sequence>MDLYPPFEANASGMLDVGDGHSLYWEESGNPDGVPVLFVHGGPGAGCAAPYRRFFDPRFWRVILFDQRGCGRSRPHASVQANTTWHLVADMEKLRRLLKVEAWALFGGSWGSTLALAYGQSHPDRVLAFVLRGVFLCRPAEIEWFMTGMGTFFPEARHRFAQHVAEDDGPELAAWYRRLTDPDPLVHGPAARIWYGYEEACARLIPRSDGTEADLASCLSMARLECHYMMHGGFFEPDQLLRHMDRIRHLPAAIVQGRYDVVCPPTSAWDLAAAWPTARLTMVPDAGHSAMEPGIRLALVAAVENFKKTLGQENLHKILDTAR</sequence>
<comment type="catalytic activity">
    <reaction evidence="1 11 13">
        <text>Release of N-terminal proline from a peptide.</text>
        <dbReference type="EC" id="3.4.11.5"/>
    </reaction>
</comment>
<dbReference type="RefSeq" id="WP_163673944.1">
    <property type="nucleotide sequence ID" value="NZ_JAAIYP010000004.1"/>
</dbReference>
<accession>A0A7C9QRD5</accession>
<evidence type="ECO:0000256" key="8">
    <source>
        <dbReference type="ARBA" id="ARBA00022670"/>
    </source>
</evidence>
<evidence type="ECO:0000256" key="3">
    <source>
        <dbReference type="ARBA" id="ARBA00010088"/>
    </source>
</evidence>
<dbReference type="InterPro" id="IPR005944">
    <property type="entry name" value="Pro_iminopeptidase"/>
</dbReference>
<reference evidence="15 16" key="1">
    <citation type="submission" date="2020-02" db="EMBL/GenBank/DDBJ databases">
        <authorList>
            <person name="Dziuba M."/>
            <person name="Kuznetsov B."/>
            <person name="Mardanov A."/>
            <person name="Ravin N."/>
            <person name="Grouzdev D."/>
        </authorList>
    </citation>
    <scope>NUCLEOTIDE SEQUENCE [LARGE SCALE GENOMIC DNA]</scope>
    <source>
        <strain evidence="15 16">SpK</strain>
    </source>
</reference>
<evidence type="ECO:0000256" key="7">
    <source>
        <dbReference type="ARBA" id="ARBA00022490"/>
    </source>
</evidence>
<evidence type="ECO:0000259" key="14">
    <source>
        <dbReference type="Pfam" id="PF00561"/>
    </source>
</evidence>
<dbReference type="GO" id="GO:0006508">
    <property type="term" value="P:proteolysis"/>
    <property type="evidence" value="ECO:0007669"/>
    <property type="project" value="UniProtKB-KW"/>
</dbReference>
<evidence type="ECO:0000256" key="5">
    <source>
        <dbReference type="ARBA" id="ARBA00021843"/>
    </source>
</evidence>
<feature type="active site" description="Nucleophile" evidence="12">
    <location>
        <position position="109"/>
    </location>
</feature>
<feature type="active site" evidence="12">
    <location>
        <position position="260"/>
    </location>
</feature>
<dbReference type="EC" id="3.4.11.5" evidence="4 11"/>
<organism evidence="15 16">
    <name type="scientific">Magnetospirillum aberrantis SpK</name>
    <dbReference type="NCBI Taxonomy" id="908842"/>
    <lineage>
        <taxon>Bacteria</taxon>
        <taxon>Pseudomonadati</taxon>
        <taxon>Pseudomonadota</taxon>
        <taxon>Alphaproteobacteria</taxon>
        <taxon>Rhodospirillales</taxon>
        <taxon>Rhodospirillaceae</taxon>
        <taxon>Magnetospirillum</taxon>
    </lineage>
</organism>
<keyword evidence="9 11" id="KW-0378">Hydrolase</keyword>
<keyword evidence="16" id="KW-1185">Reference proteome</keyword>
<evidence type="ECO:0000313" key="16">
    <source>
        <dbReference type="Proteomes" id="UP000480684"/>
    </source>
</evidence>
<proteinExistence type="inferred from homology"/>
<dbReference type="PRINTS" id="PR00793">
    <property type="entry name" value="PROAMNOPTASE"/>
</dbReference>
<dbReference type="NCBIfam" id="TIGR01249">
    <property type="entry name" value="pro_imino_pep_1"/>
    <property type="match status" value="1"/>
</dbReference>
<dbReference type="GO" id="GO:0005737">
    <property type="term" value="C:cytoplasm"/>
    <property type="evidence" value="ECO:0007669"/>
    <property type="project" value="UniProtKB-SubCell"/>
</dbReference>
<dbReference type="EMBL" id="JAAIYP010000004">
    <property type="protein sequence ID" value="NFV78740.1"/>
    <property type="molecule type" value="Genomic_DNA"/>
</dbReference>
<evidence type="ECO:0000256" key="2">
    <source>
        <dbReference type="ARBA" id="ARBA00004496"/>
    </source>
</evidence>
<protein>
    <recommendedName>
        <fullName evidence="5 11">Proline iminopeptidase</fullName>
        <shortName evidence="11">PIP</shortName>
        <ecNumber evidence="4 11">3.4.11.5</ecNumber>
    </recommendedName>
    <alternativeName>
        <fullName evidence="10 11">Prolyl aminopeptidase</fullName>
    </alternativeName>
</protein>
<feature type="domain" description="AB hydrolase-1" evidence="14">
    <location>
        <begin position="35"/>
        <end position="292"/>
    </location>
</feature>
<evidence type="ECO:0000256" key="12">
    <source>
        <dbReference type="PIRSR" id="PIRSR006431-1"/>
    </source>
</evidence>
<gene>
    <name evidence="15" type="primary">pip</name>
    <name evidence="15" type="ORF">G4223_01235</name>
</gene>
<dbReference type="GO" id="GO:0004177">
    <property type="term" value="F:aminopeptidase activity"/>
    <property type="evidence" value="ECO:0007669"/>
    <property type="project" value="UniProtKB-UniRule"/>
</dbReference>
<keyword evidence="8 11" id="KW-0645">Protease</keyword>
<dbReference type="InterPro" id="IPR000073">
    <property type="entry name" value="AB_hydrolase_1"/>
</dbReference>
<feature type="active site" description="Proton donor" evidence="12">
    <location>
        <position position="288"/>
    </location>
</feature>
<keyword evidence="7 11" id="KW-0963">Cytoplasm</keyword>
<evidence type="ECO:0000256" key="10">
    <source>
        <dbReference type="ARBA" id="ARBA00029605"/>
    </source>
</evidence>
<name>A0A7C9QRD5_9PROT</name>
<evidence type="ECO:0000313" key="15">
    <source>
        <dbReference type="EMBL" id="NFV78740.1"/>
    </source>
</evidence>
<evidence type="ECO:0000256" key="4">
    <source>
        <dbReference type="ARBA" id="ARBA00012568"/>
    </source>
</evidence>
<dbReference type="PANTHER" id="PTHR43722">
    <property type="entry name" value="PROLINE IMINOPEPTIDASE"/>
    <property type="match status" value="1"/>
</dbReference>